<keyword evidence="3" id="KW-1185">Reference proteome</keyword>
<dbReference type="EMBL" id="JAFMOF010000008">
    <property type="protein sequence ID" value="MBO0657389.1"/>
    <property type="molecule type" value="Genomic_DNA"/>
</dbReference>
<dbReference type="Proteomes" id="UP000664781">
    <property type="component" value="Unassembled WGS sequence"/>
</dbReference>
<evidence type="ECO:0000256" key="1">
    <source>
        <dbReference type="SAM" id="SignalP"/>
    </source>
</evidence>
<proteinExistence type="predicted"/>
<feature type="chain" id="PRO_5037553295" description="Secreted protein" evidence="1">
    <location>
        <begin position="27"/>
        <end position="123"/>
    </location>
</feature>
<accession>A0A939JV23</accession>
<sequence>MRAKIIHGLAAAAMLAVPLTAGTASAAAPAASRTIAAPQGCTHWYLYNKEGTTEGYICGYYATGWVRDDRADGRCPFTRFYTWDDEVVDGPLVGPKGTVKNFTVYAPNGGQFLGYASIKWASC</sequence>
<evidence type="ECO:0000313" key="2">
    <source>
        <dbReference type="EMBL" id="MBO0657389.1"/>
    </source>
</evidence>
<evidence type="ECO:0000313" key="3">
    <source>
        <dbReference type="Proteomes" id="UP000664781"/>
    </source>
</evidence>
<gene>
    <name evidence="2" type="ORF">J1792_33165</name>
</gene>
<name>A0A939JV23_9ACTN</name>
<protein>
    <recommendedName>
        <fullName evidence="4">Secreted protein</fullName>
    </recommendedName>
</protein>
<dbReference type="AlphaFoldDB" id="A0A939JV23"/>
<reference evidence="2" key="1">
    <citation type="submission" date="2021-03" db="EMBL/GenBank/DDBJ databases">
        <title>Streptomyces strains.</title>
        <authorList>
            <person name="Lund M.B."/>
            <person name="Toerring T."/>
        </authorList>
    </citation>
    <scope>NUCLEOTIDE SEQUENCE</scope>
    <source>
        <strain evidence="2">JCM 4242</strain>
    </source>
</reference>
<keyword evidence="1" id="KW-0732">Signal</keyword>
<dbReference type="RefSeq" id="WP_086571478.1">
    <property type="nucleotide sequence ID" value="NZ_JAFMOF010000008.1"/>
</dbReference>
<organism evidence="2 3">
    <name type="scientific">Streptomyces triculaminicus</name>
    <dbReference type="NCBI Taxonomy" id="2816232"/>
    <lineage>
        <taxon>Bacteria</taxon>
        <taxon>Bacillati</taxon>
        <taxon>Actinomycetota</taxon>
        <taxon>Actinomycetes</taxon>
        <taxon>Kitasatosporales</taxon>
        <taxon>Streptomycetaceae</taxon>
        <taxon>Streptomyces</taxon>
    </lineage>
</organism>
<feature type="signal peptide" evidence="1">
    <location>
        <begin position="1"/>
        <end position="26"/>
    </location>
</feature>
<comment type="caution">
    <text evidence="2">The sequence shown here is derived from an EMBL/GenBank/DDBJ whole genome shotgun (WGS) entry which is preliminary data.</text>
</comment>
<evidence type="ECO:0008006" key="4">
    <source>
        <dbReference type="Google" id="ProtNLM"/>
    </source>
</evidence>